<dbReference type="InterPro" id="IPR013785">
    <property type="entry name" value="Aldolase_TIM"/>
</dbReference>
<keyword evidence="2 4" id="KW-0560">Oxidoreductase</keyword>
<dbReference type="RefSeq" id="WP_115002968.1">
    <property type="nucleotide sequence ID" value="NZ_UGHS01000004.1"/>
</dbReference>
<dbReference type="PANTHER" id="PTHR43656:SF2">
    <property type="entry name" value="BINDING OXIDOREDUCTASE, PUTATIVE (AFU_ORTHOLOGUE AFUA_2G08260)-RELATED"/>
    <property type="match status" value="1"/>
</dbReference>
<dbReference type="Pfam" id="PF00724">
    <property type="entry name" value="Oxidored_FMN"/>
    <property type="match status" value="1"/>
</dbReference>
<gene>
    <name evidence="4" type="ORF">NCTC13335_00890</name>
</gene>
<dbReference type="EC" id="1.-.-.-" evidence="4"/>
<dbReference type="InterPro" id="IPR001155">
    <property type="entry name" value="OxRdtase_FMN_N"/>
</dbReference>
<dbReference type="InterPro" id="IPR051799">
    <property type="entry name" value="NADH_flavin_oxidoreductase"/>
</dbReference>
<evidence type="ECO:0000259" key="3">
    <source>
        <dbReference type="Pfam" id="PF00724"/>
    </source>
</evidence>
<dbReference type="Gene3D" id="3.20.20.70">
    <property type="entry name" value="Aldolase class I"/>
    <property type="match status" value="1"/>
</dbReference>
<protein>
    <submittedName>
        <fullName evidence="4">NADH oxidase</fullName>
        <ecNumber evidence="4">1.-.-.-</ecNumber>
    </submittedName>
</protein>
<evidence type="ECO:0000313" key="4">
    <source>
        <dbReference type="EMBL" id="STO93026.1"/>
    </source>
</evidence>
<evidence type="ECO:0000256" key="2">
    <source>
        <dbReference type="ARBA" id="ARBA00023002"/>
    </source>
</evidence>
<keyword evidence="1" id="KW-0285">Flavoprotein</keyword>
<dbReference type="CDD" id="cd04735">
    <property type="entry name" value="OYE_like_4_FMN"/>
    <property type="match status" value="1"/>
</dbReference>
<evidence type="ECO:0000256" key="1">
    <source>
        <dbReference type="ARBA" id="ARBA00022630"/>
    </source>
</evidence>
<dbReference type="PANTHER" id="PTHR43656">
    <property type="entry name" value="BINDING OXIDOREDUCTASE, PUTATIVE (AFU_ORTHOLOGUE AFUA_2G08260)-RELATED"/>
    <property type="match status" value="1"/>
</dbReference>
<keyword evidence="5" id="KW-1185">Reference proteome</keyword>
<accession>A0A377IXL4</accession>
<dbReference type="SUPFAM" id="SSF51395">
    <property type="entry name" value="FMN-linked oxidoreductases"/>
    <property type="match status" value="1"/>
</dbReference>
<feature type="domain" description="NADH:flavin oxidoreductase/NADH oxidase N-terminal" evidence="3">
    <location>
        <begin position="8"/>
        <end position="329"/>
    </location>
</feature>
<dbReference type="GO" id="GO:0016491">
    <property type="term" value="F:oxidoreductase activity"/>
    <property type="evidence" value="ECO:0007669"/>
    <property type="project" value="UniProtKB-KW"/>
</dbReference>
<sequence>MDAKFAPLFQEYQLNNGVTLKNRLVVAPMTHFGSNADGTLGAQERIFIGNRAGDMGMFILAATLVQDGGKAFHGQPEAIHESQLASLTETAALIKAQGAKAILQIHHGGKQAITELLNGRDKISASADEASGTRAATADEVQSLIAAFGHATDLAIRAGFDGVEIHGANNYLIQQFYSGHSNRRTDEWGGSREKRLRFPLAVVDAVLAVKAQHQAEQFIVGYRFSPEEPEEAGLTMQDTFVLLDALTAKPLQYLHVSLWDFYKKARRGADTQAYRMQLIHQRIGGKLPLIGVGNLYLPDEILAAFNTGWAEFIALGKTVMINPNIAGQILRGECADIAREIDPQRADHYGLPDLLWHFTISGTQAWLPPLLGQDPKILDR</sequence>
<reference evidence="4 5" key="1">
    <citation type="submission" date="2018-06" db="EMBL/GenBank/DDBJ databases">
        <authorList>
            <consortium name="Pathogen Informatics"/>
            <person name="Doyle S."/>
        </authorList>
    </citation>
    <scope>NUCLEOTIDE SEQUENCE [LARGE SCALE GENOMIC DNA]</scope>
    <source>
        <strain evidence="4 5">NCTC13335</strain>
    </source>
</reference>
<organism evidence="4 5">
    <name type="scientific">Haemophilus pittmaniae</name>
    <dbReference type="NCBI Taxonomy" id="249188"/>
    <lineage>
        <taxon>Bacteria</taxon>
        <taxon>Pseudomonadati</taxon>
        <taxon>Pseudomonadota</taxon>
        <taxon>Gammaproteobacteria</taxon>
        <taxon>Pasteurellales</taxon>
        <taxon>Pasteurellaceae</taxon>
        <taxon>Haemophilus</taxon>
    </lineage>
</organism>
<evidence type="ECO:0000313" key="5">
    <source>
        <dbReference type="Proteomes" id="UP000255264"/>
    </source>
</evidence>
<dbReference type="Proteomes" id="UP000255264">
    <property type="component" value="Unassembled WGS sequence"/>
</dbReference>
<dbReference type="GO" id="GO:0010181">
    <property type="term" value="F:FMN binding"/>
    <property type="evidence" value="ECO:0007669"/>
    <property type="project" value="InterPro"/>
</dbReference>
<dbReference type="AlphaFoldDB" id="A0A377IXL4"/>
<name>A0A377IXL4_9PAST</name>
<dbReference type="OrthoDB" id="8523426at2"/>
<proteinExistence type="predicted"/>
<dbReference type="EMBL" id="UGHS01000004">
    <property type="protein sequence ID" value="STO93026.1"/>
    <property type="molecule type" value="Genomic_DNA"/>
</dbReference>